<dbReference type="Proteomes" id="UP000266178">
    <property type="component" value="Unassembled WGS sequence"/>
</dbReference>
<reference evidence="1 2" key="1">
    <citation type="submission" date="2018-08" db="EMBL/GenBank/DDBJ databases">
        <title>Meiothermus granaticius genome AF-68 sequencing project.</title>
        <authorList>
            <person name="Da Costa M.S."/>
            <person name="Albuquerque L."/>
            <person name="Raposo P."/>
            <person name="Froufe H.J.C."/>
            <person name="Barroso C.S."/>
            <person name="Egas C."/>
        </authorList>
    </citation>
    <scope>NUCLEOTIDE SEQUENCE [LARGE SCALE GENOMIC DNA]</scope>
    <source>
        <strain evidence="1 2">AF-68</strain>
    </source>
</reference>
<accession>A0A399FD51</accession>
<dbReference type="RefSeq" id="WP_119355832.1">
    <property type="nucleotide sequence ID" value="NZ_BJXM01000002.1"/>
</dbReference>
<protein>
    <submittedName>
        <fullName evidence="1">Uncharacterized protein</fullName>
    </submittedName>
</protein>
<keyword evidence="2" id="KW-1185">Reference proteome</keyword>
<evidence type="ECO:0000313" key="2">
    <source>
        <dbReference type="Proteomes" id="UP000266178"/>
    </source>
</evidence>
<proteinExistence type="predicted"/>
<dbReference type="EMBL" id="QWLB01000003">
    <property type="protein sequence ID" value="RIH93716.1"/>
    <property type="molecule type" value="Genomic_DNA"/>
</dbReference>
<dbReference type="AlphaFoldDB" id="A0A399FD51"/>
<evidence type="ECO:0000313" key="1">
    <source>
        <dbReference type="EMBL" id="RIH93716.1"/>
    </source>
</evidence>
<sequence>MTTPKLFVIRVWLEPTGEGGSVWRASATNTRTGERRYFQHPSELVQFLNASVGGAMGATEPSS</sequence>
<comment type="caution">
    <text evidence="1">The sequence shown here is derived from an EMBL/GenBank/DDBJ whole genome shotgun (WGS) entry which is preliminary data.</text>
</comment>
<organism evidence="1 2">
    <name type="scientific">Meiothermus granaticius NBRC 107808</name>
    <dbReference type="NCBI Taxonomy" id="1227551"/>
    <lineage>
        <taxon>Bacteria</taxon>
        <taxon>Thermotogati</taxon>
        <taxon>Deinococcota</taxon>
        <taxon>Deinococci</taxon>
        <taxon>Thermales</taxon>
        <taxon>Thermaceae</taxon>
        <taxon>Meiothermus</taxon>
    </lineage>
</organism>
<dbReference type="OrthoDB" id="27572at2"/>
<gene>
    <name evidence="1" type="ORF">Mgrana_00299</name>
</gene>
<name>A0A399FD51_9DEIN</name>